<dbReference type="Gene3D" id="3.30.50.10">
    <property type="entry name" value="Erythroid Transcription Factor GATA-1, subunit A"/>
    <property type="match status" value="1"/>
</dbReference>
<evidence type="ECO:0000313" key="1">
    <source>
        <dbReference type="EMBL" id="TYB74343.1"/>
    </source>
</evidence>
<gene>
    <name evidence="1" type="ORF">ES674_14425</name>
</gene>
<dbReference type="GO" id="GO:0006355">
    <property type="term" value="P:regulation of DNA-templated transcription"/>
    <property type="evidence" value="ECO:0007669"/>
    <property type="project" value="InterPro"/>
</dbReference>
<dbReference type="RefSeq" id="WP_148405202.1">
    <property type="nucleotide sequence ID" value="NZ_VSKK01000005.1"/>
</dbReference>
<dbReference type="GO" id="GO:0008270">
    <property type="term" value="F:zinc ion binding"/>
    <property type="evidence" value="ECO:0007669"/>
    <property type="project" value="InterPro"/>
</dbReference>
<proteinExistence type="predicted"/>
<dbReference type="OrthoDB" id="27194at2"/>
<dbReference type="Proteomes" id="UP000323720">
    <property type="component" value="Unassembled WGS sequence"/>
</dbReference>
<organism evidence="1 2">
    <name type="scientific">Bizionia myxarmorum</name>
    <dbReference type="NCBI Taxonomy" id="291186"/>
    <lineage>
        <taxon>Bacteria</taxon>
        <taxon>Pseudomonadati</taxon>
        <taxon>Bacteroidota</taxon>
        <taxon>Flavobacteriia</taxon>
        <taxon>Flavobacteriales</taxon>
        <taxon>Flavobacteriaceae</taxon>
        <taxon>Bizionia</taxon>
    </lineage>
</organism>
<dbReference type="PANTHER" id="PTHR37463">
    <property type="entry name" value="GSL3115 PROTEIN"/>
    <property type="match status" value="1"/>
</dbReference>
<accession>A0A5D0QYQ1</accession>
<reference evidence="1 2" key="1">
    <citation type="submission" date="2019-08" db="EMBL/GenBank/DDBJ databases">
        <title>Genomes of Antarctic Bizionia species.</title>
        <authorList>
            <person name="Bowman J.P."/>
        </authorList>
    </citation>
    <scope>NUCLEOTIDE SEQUENCE [LARGE SCALE GENOMIC DNA]</scope>
    <source>
        <strain evidence="1 2">ADA-4</strain>
    </source>
</reference>
<dbReference type="InterPro" id="IPR013088">
    <property type="entry name" value="Znf_NHR/GATA"/>
</dbReference>
<sequence length="46" mass="5722">MKKSDLPTKTCPICQLPFTWRKKWRNNWEHVTYCSERCRRHKTLTL</sequence>
<protein>
    <submittedName>
        <fullName evidence="1">DUF2256 domain-containing protein</fullName>
    </submittedName>
</protein>
<dbReference type="PIRSF" id="PIRSF037205">
    <property type="entry name" value="UCP037205"/>
    <property type="match status" value="1"/>
</dbReference>
<dbReference type="EMBL" id="VSKK01000005">
    <property type="protein sequence ID" value="TYB74343.1"/>
    <property type="molecule type" value="Genomic_DNA"/>
</dbReference>
<dbReference type="Pfam" id="PF10013">
    <property type="entry name" value="DUF2256"/>
    <property type="match status" value="1"/>
</dbReference>
<dbReference type="InterPro" id="IPR017136">
    <property type="entry name" value="UCP037205"/>
</dbReference>
<name>A0A5D0QYQ1_9FLAO</name>
<dbReference type="AlphaFoldDB" id="A0A5D0QYQ1"/>
<comment type="caution">
    <text evidence="1">The sequence shown here is derived from an EMBL/GenBank/DDBJ whole genome shotgun (WGS) entry which is preliminary data.</text>
</comment>
<evidence type="ECO:0000313" key="2">
    <source>
        <dbReference type="Proteomes" id="UP000323720"/>
    </source>
</evidence>
<dbReference type="PANTHER" id="PTHR37463:SF1">
    <property type="entry name" value="DUF2256 DOMAIN-CONTAINING PROTEIN"/>
    <property type="match status" value="1"/>
</dbReference>
<keyword evidence="2" id="KW-1185">Reference proteome</keyword>